<evidence type="ECO:0000313" key="14">
    <source>
        <dbReference type="Proteomes" id="UP000001357"/>
    </source>
</evidence>
<dbReference type="PANTHER" id="PTHR24056">
    <property type="entry name" value="CELL DIVISION PROTEIN KINASE"/>
    <property type="match status" value="1"/>
</dbReference>
<dbReference type="AlphaFoldDB" id="A9UQW9"/>
<evidence type="ECO:0000256" key="9">
    <source>
        <dbReference type="ARBA" id="ARBA00048367"/>
    </source>
</evidence>
<dbReference type="GeneID" id="5888029"/>
<keyword evidence="4" id="KW-0808">Transferase</keyword>
<evidence type="ECO:0000256" key="5">
    <source>
        <dbReference type="ARBA" id="ARBA00022741"/>
    </source>
</evidence>
<gene>
    <name evidence="13" type="ORF">MONBRDRAFT_13866</name>
</gene>
<feature type="domain" description="Protein kinase" evidence="12">
    <location>
        <begin position="4"/>
        <end position="287"/>
    </location>
</feature>
<protein>
    <recommendedName>
        <fullName evidence="2">cyclin-dependent kinase</fullName>
        <ecNumber evidence="2">2.7.11.22</ecNumber>
    </recommendedName>
</protein>
<dbReference type="Gene3D" id="3.30.200.20">
    <property type="entry name" value="Phosphorylase Kinase, domain 1"/>
    <property type="match status" value="1"/>
</dbReference>
<proteinExistence type="inferred from homology"/>
<dbReference type="InterPro" id="IPR011009">
    <property type="entry name" value="Kinase-like_dom_sf"/>
</dbReference>
<dbReference type="GO" id="GO:0005634">
    <property type="term" value="C:nucleus"/>
    <property type="evidence" value="ECO:0000318"/>
    <property type="project" value="GO_Central"/>
</dbReference>
<evidence type="ECO:0000256" key="8">
    <source>
        <dbReference type="ARBA" id="ARBA00047811"/>
    </source>
</evidence>
<name>A9UQW9_MONBE</name>
<dbReference type="EMBL" id="CH991543">
    <property type="protein sequence ID" value="EDQ92672.1"/>
    <property type="molecule type" value="Genomic_DNA"/>
</dbReference>
<organism evidence="13 14">
    <name type="scientific">Monosiga brevicollis</name>
    <name type="common">Choanoflagellate</name>
    <dbReference type="NCBI Taxonomy" id="81824"/>
    <lineage>
        <taxon>Eukaryota</taxon>
        <taxon>Choanoflagellata</taxon>
        <taxon>Craspedida</taxon>
        <taxon>Salpingoecidae</taxon>
        <taxon>Monosiga</taxon>
    </lineage>
</organism>
<keyword evidence="6" id="KW-0418">Kinase</keyword>
<sequence length="287" mass="33096">VGQFDLVNEVGQGTYGQVSKARIKNTDQLVALKMLKMEADRDGFPVTALREIKILRQLRHESIINLIGIVADVHSNRDLLKRKPAAFYLVFEYMEHDLYGLLSSKQCTLDQEQIRYLMFQLMDGLRYCHAKHFIHRDIKGANLLVDNQCRLKIADFGLARLYEDRSRAYTNNVITLWYRPPELLYGAEVYGPEVDVWSAGCILGEFFLCRPMFRAGTEIEQLHAISMACGTPDPTNWPEAQNLPAFKTLRPRKRYERNLAGFFRAEQLYVRRLGLLSPLMGYSPTSR</sequence>
<evidence type="ECO:0000256" key="3">
    <source>
        <dbReference type="ARBA" id="ARBA00022527"/>
    </source>
</evidence>
<dbReference type="GO" id="GO:0008353">
    <property type="term" value="F:RNA polymerase II CTD heptapeptide repeat kinase activity"/>
    <property type="evidence" value="ECO:0000318"/>
    <property type="project" value="GO_Central"/>
</dbReference>
<keyword evidence="14" id="KW-1185">Reference proteome</keyword>
<dbReference type="SUPFAM" id="SSF56112">
    <property type="entry name" value="Protein kinase-like (PK-like)"/>
    <property type="match status" value="1"/>
</dbReference>
<dbReference type="PROSITE" id="PS00107">
    <property type="entry name" value="PROTEIN_KINASE_ATP"/>
    <property type="match status" value="1"/>
</dbReference>
<dbReference type="InterPro" id="IPR017441">
    <property type="entry name" value="Protein_kinase_ATP_BS"/>
</dbReference>
<dbReference type="InterPro" id="IPR008271">
    <property type="entry name" value="Ser/Thr_kinase_AS"/>
</dbReference>
<dbReference type="SMART" id="SM00220">
    <property type="entry name" value="S_TKc"/>
    <property type="match status" value="1"/>
</dbReference>
<dbReference type="eggNOG" id="KOG0600">
    <property type="taxonomic scope" value="Eukaryota"/>
</dbReference>
<keyword evidence="5 10" id="KW-0547">Nucleotide-binding</keyword>
<dbReference type="GO" id="GO:0004693">
    <property type="term" value="F:cyclin-dependent protein serine/threonine kinase activity"/>
    <property type="evidence" value="ECO:0007669"/>
    <property type="project" value="UniProtKB-EC"/>
</dbReference>
<evidence type="ECO:0000256" key="1">
    <source>
        <dbReference type="ARBA" id="ARBA00006485"/>
    </source>
</evidence>
<dbReference type="GO" id="GO:0008024">
    <property type="term" value="C:cyclin/CDK positive transcription elongation factor complex"/>
    <property type="evidence" value="ECO:0000318"/>
    <property type="project" value="GO_Central"/>
</dbReference>
<dbReference type="FunFam" id="1.10.510.10:FF:000624">
    <property type="entry name" value="Mitogen-activated protein kinase"/>
    <property type="match status" value="1"/>
</dbReference>
<evidence type="ECO:0000256" key="2">
    <source>
        <dbReference type="ARBA" id="ARBA00012425"/>
    </source>
</evidence>
<dbReference type="GO" id="GO:0030332">
    <property type="term" value="F:cyclin binding"/>
    <property type="evidence" value="ECO:0000318"/>
    <property type="project" value="GO_Central"/>
</dbReference>
<dbReference type="Proteomes" id="UP000001357">
    <property type="component" value="Unassembled WGS sequence"/>
</dbReference>
<feature type="binding site" evidence="10">
    <location>
        <position position="33"/>
    </location>
    <ligand>
        <name>ATP</name>
        <dbReference type="ChEBI" id="CHEBI:30616"/>
    </ligand>
</feature>
<dbReference type="PROSITE" id="PS00108">
    <property type="entry name" value="PROTEIN_KINASE_ST"/>
    <property type="match status" value="1"/>
</dbReference>
<dbReference type="RefSeq" id="XP_001742434.1">
    <property type="nucleotide sequence ID" value="XM_001742382.1"/>
</dbReference>
<evidence type="ECO:0000259" key="12">
    <source>
        <dbReference type="PROSITE" id="PS50011"/>
    </source>
</evidence>
<dbReference type="GO" id="GO:0005524">
    <property type="term" value="F:ATP binding"/>
    <property type="evidence" value="ECO:0007669"/>
    <property type="project" value="UniProtKB-UniRule"/>
</dbReference>
<comment type="similarity">
    <text evidence="1">Belongs to the protein kinase superfamily. CMGC Ser/Thr protein kinase family. CDC2/CDKX subfamily.</text>
</comment>
<feature type="non-terminal residue" evidence="13">
    <location>
        <position position="1"/>
    </location>
</feature>
<evidence type="ECO:0000256" key="7">
    <source>
        <dbReference type="ARBA" id="ARBA00022840"/>
    </source>
</evidence>
<dbReference type="PANTHER" id="PTHR24056:SF546">
    <property type="entry name" value="CYCLIN-DEPENDENT KINASE 12"/>
    <property type="match status" value="1"/>
</dbReference>
<dbReference type="GO" id="GO:0032968">
    <property type="term" value="P:positive regulation of transcription elongation by RNA polymerase II"/>
    <property type="evidence" value="ECO:0000318"/>
    <property type="project" value="GO_Central"/>
</dbReference>
<dbReference type="Pfam" id="PF00069">
    <property type="entry name" value="Pkinase"/>
    <property type="match status" value="1"/>
</dbReference>
<dbReference type="OMA" id="QVKYYME"/>
<dbReference type="InterPro" id="IPR050108">
    <property type="entry name" value="CDK"/>
</dbReference>
<dbReference type="InterPro" id="IPR000719">
    <property type="entry name" value="Prot_kinase_dom"/>
</dbReference>
<keyword evidence="7 10" id="KW-0067">ATP-binding</keyword>
<evidence type="ECO:0000313" key="13">
    <source>
        <dbReference type="EMBL" id="EDQ92672.1"/>
    </source>
</evidence>
<evidence type="ECO:0000256" key="10">
    <source>
        <dbReference type="PROSITE-ProRule" id="PRU10141"/>
    </source>
</evidence>
<dbReference type="Gene3D" id="1.10.510.10">
    <property type="entry name" value="Transferase(Phosphotransferase) domain 1"/>
    <property type="match status" value="1"/>
</dbReference>
<comment type="catalytic activity">
    <reaction evidence="9">
        <text>L-seryl-[protein] + ATP = O-phospho-L-seryl-[protein] + ADP + H(+)</text>
        <dbReference type="Rhea" id="RHEA:17989"/>
        <dbReference type="Rhea" id="RHEA-COMP:9863"/>
        <dbReference type="Rhea" id="RHEA-COMP:11604"/>
        <dbReference type="ChEBI" id="CHEBI:15378"/>
        <dbReference type="ChEBI" id="CHEBI:29999"/>
        <dbReference type="ChEBI" id="CHEBI:30616"/>
        <dbReference type="ChEBI" id="CHEBI:83421"/>
        <dbReference type="ChEBI" id="CHEBI:456216"/>
        <dbReference type="EC" id="2.7.11.22"/>
    </reaction>
</comment>
<accession>A9UQW9</accession>
<reference evidence="13 14" key="1">
    <citation type="journal article" date="2008" name="Nature">
        <title>The genome of the choanoflagellate Monosiga brevicollis and the origin of metazoans.</title>
        <authorList>
            <consortium name="JGI Sequencing"/>
            <person name="King N."/>
            <person name="Westbrook M.J."/>
            <person name="Young S.L."/>
            <person name="Kuo A."/>
            <person name="Abedin M."/>
            <person name="Chapman J."/>
            <person name="Fairclough S."/>
            <person name="Hellsten U."/>
            <person name="Isogai Y."/>
            <person name="Letunic I."/>
            <person name="Marr M."/>
            <person name="Pincus D."/>
            <person name="Putnam N."/>
            <person name="Rokas A."/>
            <person name="Wright K.J."/>
            <person name="Zuzow R."/>
            <person name="Dirks W."/>
            <person name="Good M."/>
            <person name="Goodstein D."/>
            <person name="Lemons D."/>
            <person name="Li W."/>
            <person name="Lyons J.B."/>
            <person name="Morris A."/>
            <person name="Nichols S."/>
            <person name="Richter D.J."/>
            <person name="Salamov A."/>
            <person name="Bork P."/>
            <person name="Lim W.A."/>
            <person name="Manning G."/>
            <person name="Miller W.T."/>
            <person name="McGinnis W."/>
            <person name="Shapiro H."/>
            <person name="Tjian R."/>
            <person name="Grigoriev I.V."/>
            <person name="Rokhsar D."/>
        </authorList>
    </citation>
    <scope>NUCLEOTIDE SEQUENCE [LARGE SCALE GENOMIC DNA]</scope>
    <source>
        <strain evidence="14">MX1 / ATCC 50154</strain>
    </source>
</reference>
<evidence type="ECO:0000256" key="4">
    <source>
        <dbReference type="ARBA" id="ARBA00022679"/>
    </source>
</evidence>
<dbReference type="EC" id="2.7.11.22" evidence="2"/>
<dbReference type="PROSITE" id="PS50011">
    <property type="entry name" value="PROTEIN_KINASE_DOM"/>
    <property type="match status" value="1"/>
</dbReference>
<comment type="catalytic activity">
    <reaction evidence="8">
        <text>L-threonyl-[protein] + ATP = O-phospho-L-threonyl-[protein] + ADP + H(+)</text>
        <dbReference type="Rhea" id="RHEA:46608"/>
        <dbReference type="Rhea" id="RHEA-COMP:11060"/>
        <dbReference type="Rhea" id="RHEA-COMP:11605"/>
        <dbReference type="ChEBI" id="CHEBI:15378"/>
        <dbReference type="ChEBI" id="CHEBI:30013"/>
        <dbReference type="ChEBI" id="CHEBI:30616"/>
        <dbReference type="ChEBI" id="CHEBI:61977"/>
        <dbReference type="ChEBI" id="CHEBI:456216"/>
        <dbReference type="EC" id="2.7.11.22"/>
    </reaction>
</comment>
<dbReference type="InParanoid" id="A9UQW9"/>
<dbReference type="STRING" id="81824.A9UQW9"/>
<keyword evidence="3 11" id="KW-0723">Serine/threonine-protein kinase</keyword>
<dbReference type="KEGG" id="mbr:MONBRDRAFT_13866"/>
<evidence type="ECO:0000256" key="11">
    <source>
        <dbReference type="RuleBase" id="RU000304"/>
    </source>
</evidence>
<dbReference type="FunFam" id="3.30.200.20:FF:000124">
    <property type="entry name" value="Cyclin-dependent kinase 4"/>
    <property type="match status" value="1"/>
</dbReference>
<evidence type="ECO:0000256" key="6">
    <source>
        <dbReference type="ARBA" id="ARBA00022777"/>
    </source>
</evidence>